<reference evidence="1 2" key="1">
    <citation type="journal article" date="2021" name="Hortic Res">
        <title>High-quality reference genome and annotation aids understanding of berry development for evergreen blueberry (Vaccinium darrowii).</title>
        <authorList>
            <person name="Yu J."/>
            <person name="Hulse-Kemp A.M."/>
            <person name="Babiker E."/>
            <person name="Staton M."/>
        </authorList>
    </citation>
    <scope>NUCLEOTIDE SEQUENCE [LARGE SCALE GENOMIC DNA]</scope>
    <source>
        <strain evidence="2">cv. NJ 8807/NJ 8810</strain>
        <tissue evidence="1">Young leaf</tissue>
    </source>
</reference>
<organism evidence="1 2">
    <name type="scientific">Vaccinium darrowii</name>
    <dbReference type="NCBI Taxonomy" id="229202"/>
    <lineage>
        <taxon>Eukaryota</taxon>
        <taxon>Viridiplantae</taxon>
        <taxon>Streptophyta</taxon>
        <taxon>Embryophyta</taxon>
        <taxon>Tracheophyta</taxon>
        <taxon>Spermatophyta</taxon>
        <taxon>Magnoliopsida</taxon>
        <taxon>eudicotyledons</taxon>
        <taxon>Gunneridae</taxon>
        <taxon>Pentapetalae</taxon>
        <taxon>asterids</taxon>
        <taxon>Ericales</taxon>
        <taxon>Ericaceae</taxon>
        <taxon>Vaccinioideae</taxon>
        <taxon>Vaccinieae</taxon>
        <taxon>Vaccinium</taxon>
    </lineage>
</organism>
<sequence length="985" mass="108402">MDVACQLVCCGGIDPLRHTSSSLSSSASSSSSINTTITTPRRPHPSPIRARRRRNGLVRAVATEPKPTEKGPRVVNGSPSSSPLKPVNGVSTRMEDVSKEIKRVRAQMEENEQVAILMKGLRGQNLSDSQFADENIQLRLVEVDESSEFLPLVYEPASISAYWGKRPRAVATRIVQLLSVAGGFLSRLAWDVINNKVKENEVARAIEIRDIVTSLGPAYIKLGQALSIRPDILSPAAMTELQKLCDKVPSYPDDVAMALIEEELGQPWYNIYSELTSSPIAAASLGQVYKGRLKENGDLVAVKVQRPFVLETVTVDLFVIRNLGLVLRKFPQVSIDVVGLVDEWAARFFEELDYVNEGENGTFFAEMMKKDLPQVIIPKTYTKYTSRKVLTTQWIDGEKLSQSTAGDVGNLVNVGVICYLKQLLDTGFFHADPHPGNMIRTPDGKLAILDFGLVTKLTDDQKYGMIEAIAHLIHRDYEAIVKDFVKLDFISEGVSLEPILPVLAKVFDQALEGGGAKNINFQELASDLAQITFDYPFRIPPYFALIIRAIGVLEGIALVGNPDFAIVDEAYPYIAQRLLTDESPRLRNALRYTIYGKSGVFDAERFIDVMQAFENFITAAKSGGGEELNADMAELGILQNQSSYGFPGFPISASQQEQPIQTRAALAFILSEKGNFFREFLLDEVVKGIDAVTREQLVRVMAVLGFGNAPPVFSMIPSFGPIRTAALIPTITEEDKVILNNVQKILEFLTAGTTAKRSSNQTVNVTQVVQELLPVLPSLSVNVLPEILTIPLHIVLGAGSGINKREGKRGGFFQSLFEAKKGGSIGHLISLGVNRGDPTNLGARQVKRREICMCSLKTGCLSLLSALLAASAQNRCTSLVCSCYVPSRCSDCKDDQVNHRCSSSNKKRFSVANKDGVRQDLCNDRLQRQRNNRSNGAHIDPTPLKSNLKKSTPLEVDQQRVVTRKVNWPDAHGKDIANVQVYEPR</sequence>
<accession>A0ACB7YSU5</accession>
<name>A0ACB7YSU5_9ERIC</name>
<keyword evidence="2" id="KW-1185">Reference proteome</keyword>
<dbReference type="Proteomes" id="UP000828048">
    <property type="component" value="Chromosome 3"/>
</dbReference>
<gene>
    <name evidence="1" type="ORF">Vadar_005332</name>
</gene>
<dbReference type="EMBL" id="CM037153">
    <property type="protein sequence ID" value="KAH7856761.1"/>
    <property type="molecule type" value="Genomic_DNA"/>
</dbReference>
<proteinExistence type="predicted"/>
<comment type="caution">
    <text evidence="1">The sequence shown here is derived from an EMBL/GenBank/DDBJ whole genome shotgun (WGS) entry which is preliminary data.</text>
</comment>
<protein>
    <submittedName>
        <fullName evidence="1">Uncharacterized protein</fullName>
    </submittedName>
</protein>
<evidence type="ECO:0000313" key="1">
    <source>
        <dbReference type="EMBL" id="KAH7856761.1"/>
    </source>
</evidence>
<evidence type="ECO:0000313" key="2">
    <source>
        <dbReference type="Proteomes" id="UP000828048"/>
    </source>
</evidence>